<evidence type="ECO:0000256" key="5">
    <source>
        <dbReference type="ARBA" id="ARBA00022777"/>
    </source>
</evidence>
<dbReference type="InterPro" id="IPR003594">
    <property type="entry name" value="HATPase_dom"/>
</dbReference>
<dbReference type="OrthoDB" id="1522504at2"/>
<dbReference type="GO" id="GO:0000155">
    <property type="term" value="F:phosphorelay sensor kinase activity"/>
    <property type="evidence" value="ECO:0007669"/>
    <property type="project" value="InterPro"/>
</dbReference>
<evidence type="ECO:0000313" key="9">
    <source>
        <dbReference type="EMBL" id="TCO07051.1"/>
    </source>
</evidence>
<dbReference type="GO" id="GO:0005886">
    <property type="term" value="C:plasma membrane"/>
    <property type="evidence" value="ECO:0007669"/>
    <property type="project" value="TreeGrafter"/>
</dbReference>
<keyword evidence="7" id="KW-1133">Transmembrane helix</keyword>
<dbReference type="Gene3D" id="3.30.565.10">
    <property type="entry name" value="Histidine kinase-like ATPase, C-terminal domain"/>
    <property type="match status" value="1"/>
</dbReference>
<proteinExistence type="predicted"/>
<dbReference type="InterPro" id="IPR050351">
    <property type="entry name" value="BphY/WalK/GraS-like"/>
</dbReference>
<dbReference type="SMART" id="SM00388">
    <property type="entry name" value="HisKA"/>
    <property type="match status" value="1"/>
</dbReference>
<evidence type="ECO:0000256" key="1">
    <source>
        <dbReference type="ARBA" id="ARBA00000085"/>
    </source>
</evidence>
<evidence type="ECO:0000256" key="3">
    <source>
        <dbReference type="ARBA" id="ARBA00022553"/>
    </source>
</evidence>
<gene>
    <name evidence="9" type="ORF">EV194_11050</name>
</gene>
<dbReference type="InterPro" id="IPR036097">
    <property type="entry name" value="HisK_dim/P_sf"/>
</dbReference>
<dbReference type="PROSITE" id="PS50109">
    <property type="entry name" value="HIS_KIN"/>
    <property type="match status" value="1"/>
</dbReference>
<keyword evidence="10" id="KW-1185">Reference proteome</keyword>
<dbReference type="EMBL" id="SLWK01000010">
    <property type="protein sequence ID" value="TCO07051.1"/>
    <property type="molecule type" value="Genomic_DNA"/>
</dbReference>
<comment type="catalytic activity">
    <reaction evidence="1">
        <text>ATP + protein L-histidine = ADP + protein N-phospho-L-histidine.</text>
        <dbReference type="EC" id="2.7.13.3"/>
    </reaction>
</comment>
<dbReference type="InterPro" id="IPR036890">
    <property type="entry name" value="HATPase_C_sf"/>
</dbReference>
<dbReference type="AlphaFoldDB" id="A0A4R2GFU9"/>
<dbReference type="InterPro" id="IPR004358">
    <property type="entry name" value="Sig_transdc_His_kin-like_C"/>
</dbReference>
<evidence type="ECO:0000259" key="8">
    <source>
        <dbReference type="PROSITE" id="PS50109"/>
    </source>
</evidence>
<accession>A0A4R2GFU9</accession>
<dbReference type="Gene3D" id="1.10.287.130">
    <property type="match status" value="1"/>
</dbReference>
<dbReference type="CDD" id="cd00075">
    <property type="entry name" value="HATPase"/>
    <property type="match status" value="1"/>
</dbReference>
<dbReference type="SUPFAM" id="SSF55874">
    <property type="entry name" value="ATPase domain of HSP90 chaperone/DNA topoisomerase II/histidine kinase"/>
    <property type="match status" value="1"/>
</dbReference>
<evidence type="ECO:0000256" key="2">
    <source>
        <dbReference type="ARBA" id="ARBA00012438"/>
    </source>
</evidence>
<dbReference type="Pfam" id="PF00512">
    <property type="entry name" value="HisKA"/>
    <property type="match status" value="1"/>
</dbReference>
<protein>
    <recommendedName>
        <fullName evidence="2">histidine kinase</fullName>
        <ecNumber evidence="2">2.7.13.3</ecNumber>
    </recommendedName>
</protein>
<dbReference type="Proteomes" id="UP000295221">
    <property type="component" value="Unassembled WGS sequence"/>
</dbReference>
<dbReference type="InterPro" id="IPR003661">
    <property type="entry name" value="HisK_dim/P_dom"/>
</dbReference>
<evidence type="ECO:0000256" key="6">
    <source>
        <dbReference type="ARBA" id="ARBA00023012"/>
    </source>
</evidence>
<keyword evidence="4" id="KW-0808">Transferase</keyword>
<dbReference type="CDD" id="cd00082">
    <property type="entry name" value="HisKA"/>
    <property type="match status" value="1"/>
</dbReference>
<dbReference type="Pfam" id="PF02518">
    <property type="entry name" value="HATPase_c"/>
    <property type="match status" value="1"/>
</dbReference>
<organism evidence="9 10">
    <name type="scientific">Natronoflexus pectinivorans</name>
    <dbReference type="NCBI Taxonomy" id="682526"/>
    <lineage>
        <taxon>Bacteria</taxon>
        <taxon>Pseudomonadati</taxon>
        <taxon>Bacteroidota</taxon>
        <taxon>Bacteroidia</taxon>
        <taxon>Marinilabiliales</taxon>
        <taxon>Marinilabiliaceae</taxon>
        <taxon>Natronoflexus</taxon>
    </lineage>
</organism>
<reference evidence="9 10" key="1">
    <citation type="submission" date="2019-03" db="EMBL/GenBank/DDBJ databases">
        <title>Genomic Encyclopedia of Type Strains, Phase IV (KMG-IV): sequencing the most valuable type-strain genomes for metagenomic binning, comparative biology and taxonomic classification.</title>
        <authorList>
            <person name="Goeker M."/>
        </authorList>
    </citation>
    <scope>NUCLEOTIDE SEQUENCE [LARGE SCALE GENOMIC DNA]</scope>
    <source>
        <strain evidence="9 10">DSM 24179</strain>
    </source>
</reference>
<comment type="caution">
    <text evidence="9">The sequence shown here is derived from an EMBL/GenBank/DDBJ whole genome shotgun (WGS) entry which is preliminary data.</text>
</comment>
<name>A0A4R2GFU9_9BACT</name>
<dbReference type="RefSeq" id="WP_132434391.1">
    <property type="nucleotide sequence ID" value="NZ_SLWK01000010.1"/>
</dbReference>
<keyword evidence="3" id="KW-0597">Phosphoprotein</keyword>
<dbReference type="GO" id="GO:0004721">
    <property type="term" value="F:phosphoprotein phosphatase activity"/>
    <property type="evidence" value="ECO:0007669"/>
    <property type="project" value="TreeGrafter"/>
</dbReference>
<keyword evidence="5 9" id="KW-0418">Kinase</keyword>
<keyword evidence="7" id="KW-0812">Transmembrane</keyword>
<dbReference type="SUPFAM" id="SSF47384">
    <property type="entry name" value="Homodimeric domain of signal transducing histidine kinase"/>
    <property type="match status" value="1"/>
</dbReference>
<evidence type="ECO:0000256" key="4">
    <source>
        <dbReference type="ARBA" id="ARBA00022679"/>
    </source>
</evidence>
<dbReference type="PANTHER" id="PTHR45453">
    <property type="entry name" value="PHOSPHATE REGULON SENSOR PROTEIN PHOR"/>
    <property type="match status" value="1"/>
</dbReference>
<dbReference type="PRINTS" id="PR00344">
    <property type="entry name" value="BCTRLSENSOR"/>
</dbReference>
<feature type="domain" description="Histidine kinase" evidence="8">
    <location>
        <begin position="226"/>
        <end position="439"/>
    </location>
</feature>
<dbReference type="PANTHER" id="PTHR45453:SF1">
    <property type="entry name" value="PHOSPHATE REGULON SENSOR PROTEIN PHOR"/>
    <property type="match status" value="1"/>
</dbReference>
<dbReference type="InterPro" id="IPR005467">
    <property type="entry name" value="His_kinase_dom"/>
</dbReference>
<evidence type="ECO:0000313" key="10">
    <source>
        <dbReference type="Proteomes" id="UP000295221"/>
    </source>
</evidence>
<keyword evidence="6" id="KW-0902">Two-component regulatory system</keyword>
<keyword evidence="7" id="KW-0472">Membrane</keyword>
<evidence type="ECO:0000256" key="7">
    <source>
        <dbReference type="SAM" id="Phobius"/>
    </source>
</evidence>
<dbReference type="EC" id="2.7.13.3" evidence="2"/>
<sequence>MKLRHKLTLASLLFKLLFVVIFLAATPYLSQLINLVQTDNELIEKREMVIDLISEYGVVPFVGESREGDFGSYNILKEEFISLEQVDLDEYWNFIEVSERLIESQVIEYRVLNYSFLVDGEMYLLEIGKSLSSIADAERNIRLLTLFFLALFVVLSVAFEFSYTSYLLRPLTKITSKLTKTSEPHLYDKSVIKTSTDDFSSLDQTLTSLMGKMNQLLKKEKEITQNISHELLTPVSVLRGKLENLLINENLSGESAQKIEETLMTLHRLKSMVNSLLLIARVESRHYLKQERFTVSEVLKEVIEELEPMANDKEIEIIHRFADDFHFDVANHSLMFSMFFNVVNNAIRHSENTTCIEIKSEKRDKLFMVHIIDDGSGISPEIQKSLFERFRKKQSATTGGSGIGLAITKSIADFHEIDLVVSSEQGKGTRFTFTWPVKV</sequence>
<dbReference type="SMART" id="SM00387">
    <property type="entry name" value="HATPase_c"/>
    <property type="match status" value="1"/>
</dbReference>
<feature type="transmembrane region" description="Helical" evidence="7">
    <location>
        <begin position="143"/>
        <end position="168"/>
    </location>
</feature>
<dbReference type="GO" id="GO:0016036">
    <property type="term" value="P:cellular response to phosphate starvation"/>
    <property type="evidence" value="ECO:0007669"/>
    <property type="project" value="TreeGrafter"/>
</dbReference>